<dbReference type="InterPro" id="IPR020556">
    <property type="entry name" value="Amidase_CS"/>
</dbReference>
<dbReference type="InterPro" id="IPR000120">
    <property type="entry name" value="Amidase"/>
</dbReference>
<organism evidence="9 10">
    <name type="scientific">Chloropicon roscoffensis</name>
    <dbReference type="NCBI Taxonomy" id="1461544"/>
    <lineage>
        <taxon>Eukaryota</taxon>
        <taxon>Viridiplantae</taxon>
        <taxon>Chlorophyta</taxon>
        <taxon>Chloropicophyceae</taxon>
        <taxon>Chloropicales</taxon>
        <taxon>Chloropicaceae</taxon>
        <taxon>Chloropicon</taxon>
    </lineage>
</organism>
<evidence type="ECO:0000256" key="1">
    <source>
        <dbReference type="ARBA" id="ARBA00008069"/>
    </source>
</evidence>
<dbReference type="Proteomes" id="UP001472866">
    <property type="component" value="Chromosome 06"/>
</dbReference>
<evidence type="ECO:0000259" key="8">
    <source>
        <dbReference type="Pfam" id="PF01425"/>
    </source>
</evidence>
<sequence length="591" mass="61608">MVPVKKSIAAAGTGRYGIRPGFLFCRTTQRKHDGYATRTQAARDLEHALFGPVGTDGDGPAQVAARLVHEQGVSCEDIARAHLNRMEMLEPKLRSFLPNSVVQGRGTLADVVLEEARGHDRTLAKLVTAEERRRALPLAGVTLGVKDNICAAGFRATAGSLALSRYAPPRDATVVDNLRRAGCVVVGKTLCDEFGMGSTTESSASQLKDVVGGAATTRNPWDLSRVPGGSSGGSAAAVSSRQCALALGTDTGGSVRQPASFCGVVGLKPTYGRVSRFGLIAYASSLDVPGCFGSTAQDCARMLDVIAGPDPADSSSAALPHPPPLSEGGYERLCRQVSGEGGDAKPLLGLKVGLVRETLRRDGTVEEGVLGAVDAASEALRGLGCEVKEVSLPAFDLSLPAYYVTAVSEASSNLSRYDGLRYPAEVEAGEGGDEGFGGRSLMAQIASSRGSLLGDEPLRRILMGTYTLSEGYGDALYKRAQVARKRVQQEMLARMVAGGGECDVLLTPTAPTTAYACGDKELQDPLQMYLGDVMTVGVNLAGFPAVSVPAGMSLGLPVGVQVIGAPFEEGAILNVAHHLERSLGLNLLPPL</sequence>
<dbReference type="GO" id="GO:0009570">
    <property type="term" value="C:chloroplast stroma"/>
    <property type="evidence" value="ECO:0007669"/>
    <property type="project" value="UniProtKB-SubCell"/>
</dbReference>
<evidence type="ECO:0000256" key="7">
    <source>
        <dbReference type="HAMAP-Rule" id="MF_03150"/>
    </source>
</evidence>
<dbReference type="InterPro" id="IPR036928">
    <property type="entry name" value="AS_sf"/>
</dbReference>
<dbReference type="GO" id="GO:0070681">
    <property type="term" value="P:glutaminyl-tRNAGln biosynthesis via transamidation"/>
    <property type="evidence" value="ECO:0007669"/>
    <property type="project" value="UniProtKB-UniRule"/>
</dbReference>
<evidence type="ECO:0000256" key="5">
    <source>
        <dbReference type="ARBA" id="ARBA00022917"/>
    </source>
</evidence>
<comment type="catalytic activity">
    <reaction evidence="6 7">
        <text>L-glutamyl-tRNA(Gln) + L-glutamine + ATP + H2O = L-glutaminyl-tRNA(Gln) + L-glutamate + ADP + phosphate + H(+)</text>
        <dbReference type="Rhea" id="RHEA:17521"/>
        <dbReference type="Rhea" id="RHEA-COMP:9681"/>
        <dbReference type="Rhea" id="RHEA-COMP:9684"/>
        <dbReference type="ChEBI" id="CHEBI:15377"/>
        <dbReference type="ChEBI" id="CHEBI:15378"/>
        <dbReference type="ChEBI" id="CHEBI:29985"/>
        <dbReference type="ChEBI" id="CHEBI:30616"/>
        <dbReference type="ChEBI" id="CHEBI:43474"/>
        <dbReference type="ChEBI" id="CHEBI:58359"/>
        <dbReference type="ChEBI" id="CHEBI:78520"/>
        <dbReference type="ChEBI" id="CHEBI:78521"/>
        <dbReference type="ChEBI" id="CHEBI:456216"/>
        <dbReference type="EC" id="6.3.5.7"/>
    </reaction>
</comment>
<name>A0AAX4PAS7_9CHLO</name>
<dbReference type="GO" id="GO:0032543">
    <property type="term" value="P:mitochondrial translation"/>
    <property type="evidence" value="ECO:0007669"/>
    <property type="project" value="UniProtKB-UniRule"/>
</dbReference>
<dbReference type="InterPro" id="IPR004412">
    <property type="entry name" value="GatA"/>
</dbReference>
<dbReference type="GO" id="GO:0050567">
    <property type="term" value="F:glutaminyl-tRNA synthase (glutamine-hydrolyzing) activity"/>
    <property type="evidence" value="ECO:0007669"/>
    <property type="project" value="UniProtKB-UniRule"/>
</dbReference>
<evidence type="ECO:0000256" key="2">
    <source>
        <dbReference type="ARBA" id="ARBA00022598"/>
    </source>
</evidence>
<comment type="subunit">
    <text evidence="7">Subunit of the heterotrimeric GatCAB amidotransferase (AdT) complex, composed of A, B and C subunits.</text>
</comment>
<proteinExistence type="inferred from homology"/>
<gene>
    <name evidence="7" type="primary">GATA</name>
    <name evidence="9" type="ORF">HKI87_06g45690</name>
</gene>
<dbReference type="GO" id="GO:0030956">
    <property type="term" value="C:glutamyl-tRNA(Gln) amidotransferase complex"/>
    <property type="evidence" value="ECO:0007669"/>
    <property type="project" value="UniProtKB-UniRule"/>
</dbReference>
<evidence type="ECO:0000313" key="10">
    <source>
        <dbReference type="Proteomes" id="UP001472866"/>
    </source>
</evidence>
<keyword evidence="7" id="KW-0496">Mitochondrion</keyword>
<comment type="function">
    <text evidence="7">Allows the formation of correctly charged Gln-tRNA(Gln) through the transamidation of misacylated Glu-tRNA(Gln) in chloroplasts and mitochondria. The reaction takes place in the presence of glutamine and ATP through an activated gamma-phospho-Glu-tRNA(Gln).</text>
</comment>
<dbReference type="InterPro" id="IPR023631">
    <property type="entry name" value="Amidase_dom"/>
</dbReference>
<keyword evidence="7" id="KW-0150">Chloroplast</keyword>
<dbReference type="GO" id="GO:0005739">
    <property type="term" value="C:mitochondrion"/>
    <property type="evidence" value="ECO:0007669"/>
    <property type="project" value="UniProtKB-SubCell"/>
</dbReference>
<evidence type="ECO:0000313" key="9">
    <source>
        <dbReference type="EMBL" id="WZN63024.1"/>
    </source>
</evidence>
<keyword evidence="3 7" id="KW-0547">Nucleotide-binding</keyword>
<dbReference type="GO" id="GO:0005524">
    <property type="term" value="F:ATP binding"/>
    <property type="evidence" value="ECO:0007669"/>
    <property type="project" value="UniProtKB-KW"/>
</dbReference>
<comment type="similarity">
    <text evidence="1 7">Belongs to the amidase family. GatA subfamily.</text>
</comment>
<comment type="subcellular location">
    <subcellularLocation>
        <location evidence="7">Mitochondrion</location>
    </subcellularLocation>
    <subcellularLocation>
        <location evidence="7">Plastid</location>
        <location evidence="7">Chloroplast stroma</location>
    </subcellularLocation>
</comment>
<evidence type="ECO:0000256" key="3">
    <source>
        <dbReference type="ARBA" id="ARBA00022741"/>
    </source>
</evidence>
<dbReference type="PROSITE" id="PS00571">
    <property type="entry name" value="AMIDASES"/>
    <property type="match status" value="1"/>
</dbReference>
<keyword evidence="7" id="KW-0934">Plastid</keyword>
<dbReference type="EC" id="6.3.5.7" evidence="7"/>
<comment type="miscellaneous">
    <text evidence="7">This protein may be expected to contain an N-terminal transit peptide but none has been predicted.</text>
</comment>
<dbReference type="Pfam" id="PF01425">
    <property type="entry name" value="Amidase"/>
    <property type="match status" value="1"/>
</dbReference>
<evidence type="ECO:0000256" key="4">
    <source>
        <dbReference type="ARBA" id="ARBA00022840"/>
    </source>
</evidence>
<dbReference type="HAMAP" id="MF_00120">
    <property type="entry name" value="GatA"/>
    <property type="match status" value="1"/>
</dbReference>
<dbReference type="EMBL" id="CP151506">
    <property type="protein sequence ID" value="WZN63024.1"/>
    <property type="molecule type" value="Genomic_DNA"/>
</dbReference>
<protein>
    <recommendedName>
        <fullName evidence="7">Glutamyl-tRNA(Gln) amidotransferase subunit A, chloroplastic/mitochondrial</fullName>
        <shortName evidence="7">Glu-AdT subunit A</shortName>
        <ecNumber evidence="7">6.3.5.7</ecNumber>
    </recommendedName>
</protein>
<dbReference type="PANTHER" id="PTHR11895">
    <property type="entry name" value="TRANSAMIDASE"/>
    <property type="match status" value="1"/>
</dbReference>
<feature type="active site" description="Acyl-ester intermediate" evidence="7">
    <location>
        <position position="254"/>
    </location>
</feature>
<dbReference type="PANTHER" id="PTHR11895:SF7">
    <property type="entry name" value="GLUTAMYL-TRNA(GLN) AMIDOTRANSFERASE SUBUNIT A, MITOCHONDRIAL"/>
    <property type="match status" value="1"/>
</dbReference>
<keyword evidence="4 7" id="KW-0067">ATP-binding</keyword>
<feature type="active site" description="Charge relay system" evidence="7">
    <location>
        <position position="230"/>
    </location>
</feature>
<feature type="active site" description="Charge relay system" evidence="7">
    <location>
        <position position="146"/>
    </location>
</feature>
<accession>A0AAX4PAS7</accession>
<dbReference type="Gene3D" id="3.90.1300.10">
    <property type="entry name" value="Amidase signature (AS) domain"/>
    <property type="match status" value="1"/>
</dbReference>
<keyword evidence="2 7" id="KW-0436">Ligase</keyword>
<evidence type="ECO:0000256" key="6">
    <source>
        <dbReference type="ARBA" id="ARBA00047407"/>
    </source>
</evidence>
<keyword evidence="10" id="KW-1185">Reference proteome</keyword>
<feature type="domain" description="Amidase" evidence="8">
    <location>
        <begin position="120"/>
        <end position="573"/>
    </location>
</feature>
<dbReference type="SUPFAM" id="SSF75304">
    <property type="entry name" value="Amidase signature (AS) enzymes"/>
    <property type="match status" value="1"/>
</dbReference>
<keyword evidence="5 7" id="KW-0648">Protein biosynthesis</keyword>
<dbReference type="AlphaFoldDB" id="A0AAX4PAS7"/>
<reference evidence="9 10" key="1">
    <citation type="submission" date="2024-03" db="EMBL/GenBank/DDBJ databases">
        <title>Complete genome sequence of the green alga Chloropicon roscoffensis RCC1871.</title>
        <authorList>
            <person name="Lemieux C."/>
            <person name="Pombert J.-F."/>
            <person name="Otis C."/>
            <person name="Turmel M."/>
        </authorList>
    </citation>
    <scope>NUCLEOTIDE SEQUENCE [LARGE SCALE GENOMIC DNA]</scope>
    <source>
        <strain evidence="9 10">RCC1871</strain>
    </source>
</reference>